<feature type="domain" description="N-acetyltransferase" evidence="1">
    <location>
        <begin position="12"/>
        <end position="176"/>
    </location>
</feature>
<dbReference type="Proteomes" id="UP001139447">
    <property type="component" value="Unassembled WGS sequence"/>
</dbReference>
<dbReference type="PANTHER" id="PTHR43792">
    <property type="entry name" value="GNAT FAMILY, PUTATIVE (AFU_ORTHOLOGUE AFUA_3G00765)-RELATED-RELATED"/>
    <property type="match status" value="1"/>
</dbReference>
<protein>
    <submittedName>
        <fullName evidence="2">GNAT family N-acetyltransferase</fullName>
    </submittedName>
</protein>
<dbReference type="Gene3D" id="3.40.630.30">
    <property type="match status" value="1"/>
</dbReference>
<keyword evidence="3" id="KW-1185">Reference proteome</keyword>
<dbReference type="InterPro" id="IPR000182">
    <property type="entry name" value="GNAT_dom"/>
</dbReference>
<dbReference type="PROSITE" id="PS51186">
    <property type="entry name" value="GNAT"/>
    <property type="match status" value="1"/>
</dbReference>
<accession>A0A9X1VUG6</accession>
<dbReference type="GO" id="GO:0008999">
    <property type="term" value="F:protein-N-terminal-alanine acetyltransferase activity"/>
    <property type="evidence" value="ECO:0007669"/>
    <property type="project" value="TreeGrafter"/>
</dbReference>
<evidence type="ECO:0000259" key="1">
    <source>
        <dbReference type="PROSITE" id="PS51186"/>
    </source>
</evidence>
<evidence type="ECO:0000313" key="3">
    <source>
        <dbReference type="Proteomes" id="UP001139447"/>
    </source>
</evidence>
<dbReference type="InterPro" id="IPR016181">
    <property type="entry name" value="Acyl_CoA_acyltransferase"/>
</dbReference>
<dbReference type="RefSeq" id="WP_243306098.1">
    <property type="nucleotide sequence ID" value="NZ_JALGBI010000001.1"/>
</dbReference>
<evidence type="ECO:0000313" key="2">
    <source>
        <dbReference type="EMBL" id="MCJ0763509.1"/>
    </source>
</evidence>
<reference evidence="2" key="1">
    <citation type="submission" date="2022-03" db="EMBL/GenBank/DDBJ databases">
        <authorList>
            <person name="Woo C.Y."/>
        </authorList>
    </citation>
    <scope>NUCLEOTIDE SEQUENCE</scope>
    <source>
        <strain evidence="2">CYS-02</strain>
    </source>
</reference>
<dbReference type="SUPFAM" id="SSF55729">
    <property type="entry name" value="Acyl-CoA N-acyltransferases (Nat)"/>
    <property type="match status" value="1"/>
</dbReference>
<dbReference type="InterPro" id="IPR051531">
    <property type="entry name" value="N-acetyltransferase"/>
</dbReference>
<proteinExistence type="predicted"/>
<organism evidence="2 3">
    <name type="scientific">Variovorax terrae</name>
    <dbReference type="NCBI Taxonomy" id="2923278"/>
    <lineage>
        <taxon>Bacteria</taxon>
        <taxon>Pseudomonadati</taxon>
        <taxon>Pseudomonadota</taxon>
        <taxon>Betaproteobacteria</taxon>
        <taxon>Burkholderiales</taxon>
        <taxon>Comamonadaceae</taxon>
        <taxon>Variovorax</taxon>
    </lineage>
</organism>
<sequence>MVDFPALETSRLTLREIVESDAENIFRIHGDAEYMRWFGSDPIRDLDGAAKLVATFASWRKEPVSGARWAVELRDQPGLIGTCGLFRWNRNWRSCIIGYEIAPAHQGHGYVKEALKAIITWGFREVQLNRIEAQVHPDNTASLALLEVLGFLQEGRQREAGYWAGRHHDLLQYALLNAQWSTANAV</sequence>
<dbReference type="Pfam" id="PF13302">
    <property type="entry name" value="Acetyltransf_3"/>
    <property type="match status" value="1"/>
</dbReference>
<dbReference type="PANTHER" id="PTHR43792:SF9">
    <property type="entry name" value="RIBOSOMAL-PROTEIN-ALANINE ACETYLTRANSFERASE"/>
    <property type="match status" value="1"/>
</dbReference>
<dbReference type="EMBL" id="JALGBI010000001">
    <property type="protein sequence ID" value="MCJ0763509.1"/>
    <property type="molecule type" value="Genomic_DNA"/>
</dbReference>
<gene>
    <name evidence="2" type="ORF">MMF98_09840</name>
</gene>
<comment type="caution">
    <text evidence="2">The sequence shown here is derived from an EMBL/GenBank/DDBJ whole genome shotgun (WGS) entry which is preliminary data.</text>
</comment>
<dbReference type="GO" id="GO:0005737">
    <property type="term" value="C:cytoplasm"/>
    <property type="evidence" value="ECO:0007669"/>
    <property type="project" value="TreeGrafter"/>
</dbReference>
<name>A0A9X1VUG6_9BURK</name>
<dbReference type="AlphaFoldDB" id="A0A9X1VUG6"/>